<evidence type="ECO:0000313" key="2">
    <source>
        <dbReference type="Proteomes" id="UP000299102"/>
    </source>
</evidence>
<organism evidence="1 2">
    <name type="scientific">Eumeta variegata</name>
    <name type="common">Bagworm moth</name>
    <name type="synonym">Eumeta japonica</name>
    <dbReference type="NCBI Taxonomy" id="151549"/>
    <lineage>
        <taxon>Eukaryota</taxon>
        <taxon>Metazoa</taxon>
        <taxon>Ecdysozoa</taxon>
        <taxon>Arthropoda</taxon>
        <taxon>Hexapoda</taxon>
        <taxon>Insecta</taxon>
        <taxon>Pterygota</taxon>
        <taxon>Neoptera</taxon>
        <taxon>Endopterygota</taxon>
        <taxon>Lepidoptera</taxon>
        <taxon>Glossata</taxon>
        <taxon>Ditrysia</taxon>
        <taxon>Tineoidea</taxon>
        <taxon>Psychidae</taxon>
        <taxon>Oiketicinae</taxon>
        <taxon>Eumeta</taxon>
    </lineage>
</organism>
<accession>A0A4C1YWN5</accession>
<keyword evidence="2" id="KW-1185">Reference proteome</keyword>
<comment type="caution">
    <text evidence="1">The sequence shown here is derived from an EMBL/GenBank/DDBJ whole genome shotgun (WGS) entry which is preliminary data.</text>
</comment>
<dbReference type="Proteomes" id="UP000299102">
    <property type="component" value="Unassembled WGS sequence"/>
</dbReference>
<protein>
    <submittedName>
        <fullName evidence="1">Uncharacterized protein</fullName>
    </submittedName>
</protein>
<dbReference type="EMBL" id="BGZK01001485">
    <property type="protein sequence ID" value="GBP80861.1"/>
    <property type="molecule type" value="Genomic_DNA"/>
</dbReference>
<evidence type="ECO:0000313" key="1">
    <source>
        <dbReference type="EMBL" id="GBP80861.1"/>
    </source>
</evidence>
<name>A0A4C1YWN5_EUMVA</name>
<sequence length="104" mass="12568">MKYRRRKNPERICFKSSTPSIQLCIQFYNRKLFSTWEILPNKTVVLQRIKKNKTTLGQTTVEIRKAKELFQLFKMDVKACTEQRKRRTGEKQKEHTFPLYLLTL</sequence>
<reference evidence="1 2" key="1">
    <citation type="journal article" date="2019" name="Commun. Biol.">
        <title>The bagworm genome reveals a unique fibroin gene that provides high tensile strength.</title>
        <authorList>
            <person name="Kono N."/>
            <person name="Nakamura H."/>
            <person name="Ohtoshi R."/>
            <person name="Tomita M."/>
            <person name="Numata K."/>
            <person name="Arakawa K."/>
        </authorList>
    </citation>
    <scope>NUCLEOTIDE SEQUENCE [LARGE SCALE GENOMIC DNA]</scope>
</reference>
<gene>
    <name evidence="1" type="ORF">EVAR_62391_1</name>
</gene>
<proteinExistence type="predicted"/>
<dbReference type="AlphaFoldDB" id="A0A4C1YWN5"/>